<dbReference type="GO" id="GO:0046872">
    <property type="term" value="F:metal ion binding"/>
    <property type="evidence" value="ECO:0007669"/>
    <property type="project" value="UniProtKB-KW"/>
</dbReference>
<dbReference type="InterPro" id="IPR017900">
    <property type="entry name" value="4Fe4S_Fe_S_CS"/>
</dbReference>
<accession>W0FJ64</accession>
<dbReference type="GO" id="GO:0051536">
    <property type="term" value="F:iron-sulfur cluster binding"/>
    <property type="evidence" value="ECO:0007669"/>
    <property type="project" value="UniProtKB-KW"/>
</dbReference>
<dbReference type="PROSITE" id="PS00198">
    <property type="entry name" value="4FE4S_FER_1"/>
    <property type="match status" value="1"/>
</dbReference>
<sequence>MNVKSLQDKLADYVLTSPDNAIQARWALRDEIAGTPLFDAPIMECASADDPLFSRIKAEDAILGDTFRLPKDWLPGAQSVISIFYPFSERVRKSNWDNLGVPSDEWLHGRVEGHEFIHATDRVVESWLADEGFGTCIPALEPSLAIVKREPEEAVGRPMFVSSWSERHVAFVAGLGTFGLSAHLITRVGKAGRFGSIITTAAIEPTPRPYGNDPYAYCTRCGACTKRCPVQALSLEHGKDFQTCWVYMEETKVRFKPRYGCGKCQHLVPCETGIPNKRFA</sequence>
<dbReference type="PANTHER" id="PTHR42827:SF1">
    <property type="entry name" value="IRON-SULFUR CLUSTER-BINDING PROTEIN"/>
    <property type="match status" value="1"/>
</dbReference>
<dbReference type="PANTHER" id="PTHR42827">
    <property type="entry name" value="IRON-SULFUR CLUSTER-BINDING PROTEIN-RELATED"/>
    <property type="match status" value="1"/>
</dbReference>
<dbReference type="Gene3D" id="3.30.70.20">
    <property type="match status" value="1"/>
</dbReference>
<evidence type="ECO:0000256" key="3">
    <source>
        <dbReference type="ARBA" id="ARBA00023014"/>
    </source>
</evidence>
<evidence type="ECO:0000313" key="5">
    <source>
        <dbReference type="EMBL" id="AHF24853.1"/>
    </source>
</evidence>
<dbReference type="InterPro" id="IPR017896">
    <property type="entry name" value="4Fe4S_Fe-S-bd"/>
</dbReference>
<reference evidence="5" key="1">
    <citation type="journal article" date="2013" name="PLoS ONE">
        <title>Metagenomic insights into the carbohydrate-active enzymes carried by the microorganisms adhering to solid digesta in the rumen of cows.</title>
        <authorList>
            <person name="Wang L."/>
            <person name="Hatem A."/>
            <person name="Catalyurek U.V."/>
            <person name="Morrison M."/>
            <person name="Yu Z."/>
        </authorList>
    </citation>
    <scope>NUCLEOTIDE SEQUENCE</scope>
</reference>
<dbReference type="Pfam" id="PF00037">
    <property type="entry name" value="Fer4"/>
    <property type="match status" value="1"/>
</dbReference>
<dbReference type="AlphaFoldDB" id="W0FJ64"/>
<dbReference type="SUPFAM" id="SSF46548">
    <property type="entry name" value="alpha-helical ferredoxin"/>
    <property type="match status" value="1"/>
</dbReference>
<keyword evidence="2" id="KW-0408">Iron</keyword>
<dbReference type="PROSITE" id="PS51379">
    <property type="entry name" value="4FE4S_FER_2"/>
    <property type="match status" value="1"/>
</dbReference>
<dbReference type="EMBL" id="KC246808">
    <property type="protein sequence ID" value="AHF24853.1"/>
    <property type="molecule type" value="Genomic_DNA"/>
</dbReference>
<evidence type="ECO:0000259" key="4">
    <source>
        <dbReference type="PROSITE" id="PS51379"/>
    </source>
</evidence>
<keyword evidence="1" id="KW-0479">Metal-binding</keyword>
<organism evidence="5">
    <name type="scientific">uncultured bacterium Contig1491</name>
    <dbReference type="NCBI Taxonomy" id="1393439"/>
    <lineage>
        <taxon>Bacteria</taxon>
        <taxon>environmental samples</taxon>
    </lineage>
</organism>
<feature type="domain" description="4Fe-4S ferredoxin-type" evidence="4">
    <location>
        <begin position="207"/>
        <end position="238"/>
    </location>
</feature>
<protein>
    <submittedName>
        <fullName evidence="5">4Fe-4S ferredoxin iron-sulfur binding domain protein</fullName>
    </submittedName>
</protein>
<evidence type="ECO:0000256" key="1">
    <source>
        <dbReference type="ARBA" id="ARBA00022723"/>
    </source>
</evidence>
<name>W0FJ64_9BACT</name>
<evidence type="ECO:0000256" key="2">
    <source>
        <dbReference type="ARBA" id="ARBA00023004"/>
    </source>
</evidence>
<proteinExistence type="predicted"/>
<keyword evidence="3" id="KW-0411">Iron-sulfur</keyword>